<protein>
    <submittedName>
        <fullName evidence="8">Neuropeptide W</fullName>
    </submittedName>
</protein>
<evidence type="ECO:0000313" key="9">
    <source>
        <dbReference type="Proteomes" id="UP001295444"/>
    </source>
</evidence>
<reference evidence="8" key="1">
    <citation type="submission" date="2022-03" db="EMBL/GenBank/DDBJ databases">
        <authorList>
            <person name="Alioto T."/>
            <person name="Alioto T."/>
            <person name="Gomez Garrido J."/>
        </authorList>
    </citation>
    <scope>NUCLEOTIDE SEQUENCE</scope>
</reference>
<dbReference type="PRINTS" id="PR01888">
    <property type="entry name" value="NROPEPTIDEBW"/>
</dbReference>
<sequence>MLWVLPHVGWWWFFLLLAAPQPGVSWYKHSASPRYHTVGRASGLLIGVRRSPYLWRRSVSGDRWIDNQKGDLHGNEVVHGLLEDADTEHLLYPGPDEVSNSMEESLRWKTGRGLEDRAMEEVIRGLQEQEEERRSLEEVKRRDQQLTNLDESLINLPMTEEEERSLEEVRRGLQMPWEQKTNVDIRRFQVQGEPERGLEESWRRLQAAGEPIMNVEVKRNLQVPGEQSWRSATKMPGEGAMYQLEKSRAILQPWRRTTRTETQSLHASSGEKEILNCEDFMLTLYKVLCKASLQFFSRSQLRSKRESPTVNGPGSAL</sequence>
<dbReference type="GO" id="GO:0005576">
    <property type="term" value="C:extracellular region"/>
    <property type="evidence" value="ECO:0007669"/>
    <property type="project" value="UniProtKB-SubCell"/>
</dbReference>
<evidence type="ECO:0000256" key="2">
    <source>
        <dbReference type="ARBA" id="ARBA00005292"/>
    </source>
</evidence>
<gene>
    <name evidence="8" type="ORF">PECUL_23A008205</name>
</gene>
<feature type="chain" id="PRO_5042078677" evidence="7">
    <location>
        <begin position="26"/>
        <end position="317"/>
    </location>
</feature>
<dbReference type="GO" id="GO:0007218">
    <property type="term" value="P:neuropeptide signaling pathway"/>
    <property type="evidence" value="ECO:0007669"/>
    <property type="project" value="UniProtKB-KW"/>
</dbReference>
<accession>A0AAD1WIB4</accession>
<feature type="signal peptide" evidence="7">
    <location>
        <begin position="1"/>
        <end position="25"/>
    </location>
</feature>
<feature type="coiled-coil region" evidence="6">
    <location>
        <begin position="119"/>
        <end position="146"/>
    </location>
</feature>
<keyword evidence="9" id="KW-1185">Reference proteome</keyword>
<evidence type="ECO:0000256" key="1">
    <source>
        <dbReference type="ARBA" id="ARBA00004613"/>
    </source>
</evidence>
<evidence type="ECO:0000256" key="4">
    <source>
        <dbReference type="ARBA" id="ARBA00022685"/>
    </source>
</evidence>
<comment type="subcellular location">
    <subcellularLocation>
        <location evidence="1">Secreted</location>
    </subcellularLocation>
</comment>
<dbReference type="AlphaFoldDB" id="A0AAD1WIB4"/>
<evidence type="ECO:0000313" key="8">
    <source>
        <dbReference type="EMBL" id="CAH2307438.1"/>
    </source>
</evidence>
<dbReference type="Proteomes" id="UP001295444">
    <property type="component" value="Chromosome 07"/>
</dbReference>
<keyword evidence="6" id="KW-0175">Coiled coil</keyword>
<dbReference type="GO" id="GO:0001664">
    <property type="term" value="F:G protein-coupled receptor binding"/>
    <property type="evidence" value="ECO:0007669"/>
    <property type="project" value="InterPro"/>
</dbReference>
<keyword evidence="5 7" id="KW-0732">Signal</keyword>
<dbReference type="PANTHER" id="PTHR28553:SF2">
    <property type="entry name" value="NEUROPEPTIDE W"/>
    <property type="match status" value="1"/>
</dbReference>
<proteinExistence type="inferred from homology"/>
<dbReference type="InterPro" id="IPR013297">
    <property type="entry name" value="Neuropept_BW_pre"/>
</dbReference>
<name>A0AAD1WIB4_PELCU</name>
<keyword evidence="8" id="KW-0527">Neuropeptide</keyword>
<keyword evidence="4" id="KW-0165">Cleavage on pair of basic residues</keyword>
<organism evidence="8 9">
    <name type="scientific">Pelobates cultripes</name>
    <name type="common">Western spadefoot toad</name>
    <dbReference type="NCBI Taxonomy" id="61616"/>
    <lineage>
        <taxon>Eukaryota</taxon>
        <taxon>Metazoa</taxon>
        <taxon>Chordata</taxon>
        <taxon>Craniata</taxon>
        <taxon>Vertebrata</taxon>
        <taxon>Euteleostomi</taxon>
        <taxon>Amphibia</taxon>
        <taxon>Batrachia</taxon>
        <taxon>Anura</taxon>
        <taxon>Pelobatoidea</taxon>
        <taxon>Pelobatidae</taxon>
        <taxon>Pelobates</taxon>
    </lineage>
</organism>
<keyword evidence="3" id="KW-0964">Secreted</keyword>
<evidence type="ECO:0000256" key="3">
    <source>
        <dbReference type="ARBA" id="ARBA00022525"/>
    </source>
</evidence>
<dbReference type="CDD" id="cd22249">
    <property type="entry name" value="UDM1_RNF168_RNF169-like"/>
    <property type="match status" value="1"/>
</dbReference>
<evidence type="ECO:0000256" key="6">
    <source>
        <dbReference type="SAM" id="Coils"/>
    </source>
</evidence>
<dbReference type="PANTHER" id="PTHR28553">
    <property type="entry name" value="NEUROPEPTIDE B"/>
    <property type="match status" value="1"/>
</dbReference>
<dbReference type="GO" id="GO:0007631">
    <property type="term" value="P:feeding behavior"/>
    <property type="evidence" value="ECO:0007669"/>
    <property type="project" value="TreeGrafter"/>
</dbReference>
<comment type="similarity">
    <text evidence="2">Belongs to the neuropeptide B/W family.</text>
</comment>
<evidence type="ECO:0000256" key="5">
    <source>
        <dbReference type="ARBA" id="ARBA00022729"/>
    </source>
</evidence>
<evidence type="ECO:0000256" key="7">
    <source>
        <dbReference type="SAM" id="SignalP"/>
    </source>
</evidence>
<dbReference type="EMBL" id="OW240918">
    <property type="protein sequence ID" value="CAH2307438.1"/>
    <property type="molecule type" value="Genomic_DNA"/>
</dbReference>
<dbReference type="Pfam" id="PF15180">
    <property type="entry name" value="NPBW"/>
    <property type="match status" value="1"/>
</dbReference>